<dbReference type="GO" id="GO:0005886">
    <property type="term" value="C:plasma membrane"/>
    <property type="evidence" value="ECO:0007669"/>
    <property type="project" value="UniProtKB-SubCell"/>
</dbReference>
<dbReference type="InterPro" id="IPR005524">
    <property type="entry name" value="DUF318"/>
</dbReference>
<dbReference type="EMBL" id="FZOC01000002">
    <property type="protein sequence ID" value="SNR79354.1"/>
    <property type="molecule type" value="Genomic_DNA"/>
</dbReference>
<evidence type="ECO:0000256" key="4">
    <source>
        <dbReference type="ARBA" id="ARBA00022692"/>
    </source>
</evidence>
<comment type="similarity">
    <text evidence="2">Belongs to the UPF0718 family.</text>
</comment>
<dbReference type="RefSeq" id="WP_089272940.1">
    <property type="nucleotide sequence ID" value="NZ_FZOC01000002.1"/>
</dbReference>
<dbReference type="Proteomes" id="UP000198324">
    <property type="component" value="Unassembled WGS sequence"/>
</dbReference>
<dbReference type="InterPro" id="IPR052923">
    <property type="entry name" value="UPF0718"/>
</dbReference>
<keyword evidence="9" id="KW-1185">Reference proteome</keyword>
<dbReference type="OrthoDB" id="9810876at2"/>
<organism evidence="8 9">
    <name type="scientific">Humidesulfovibrio mexicanus</name>
    <dbReference type="NCBI Taxonomy" id="147047"/>
    <lineage>
        <taxon>Bacteria</taxon>
        <taxon>Pseudomonadati</taxon>
        <taxon>Thermodesulfobacteriota</taxon>
        <taxon>Desulfovibrionia</taxon>
        <taxon>Desulfovibrionales</taxon>
        <taxon>Desulfovibrionaceae</taxon>
        <taxon>Humidesulfovibrio</taxon>
    </lineage>
</organism>
<evidence type="ECO:0000256" key="7">
    <source>
        <dbReference type="SAM" id="Phobius"/>
    </source>
</evidence>
<keyword evidence="4 7" id="KW-0812">Transmembrane</keyword>
<feature type="transmembrane region" description="Helical" evidence="7">
    <location>
        <begin position="190"/>
        <end position="208"/>
    </location>
</feature>
<evidence type="ECO:0000256" key="1">
    <source>
        <dbReference type="ARBA" id="ARBA00004651"/>
    </source>
</evidence>
<sequence length="308" mass="31922">MDQSAFAVFAAIVSSIVIEAAPFLLLGSLLSSIIAVYVGDKALSRLARKRLPVQIALGLFAGLLLPTCECGVVPVTRRLIRKGVPAGAAFPFMLAAPVVNPVSMASTWVAFQGSWEMVAWRVALVLVPAAMLGWALGAAGAESPLRPALDMAHDAGCGCCHAHADQQARPSIGQGLLDVLRGTGREFLDMGMFLILGACAAGLFKVFLPQELLAAVSGSVWTAVPAMMLAAVLMSVCSEADAFVAASLSMFPPAALLAFLAIGPMLDLKLIPAFLAVFRRKIALVLILAPATAVYLLAMGLGLSGALP</sequence>
<proteinExistence type="inferred from homology"/>
<evidence type="ECO:0000256" key="6">
    <source>
        <dbReference type="ARBA" id="ARBA00023136"/>
    </source>
</evidence>
<evidence type="ECO:0000313" key="9">
    <source>
        <dbReference type="Proteomes" id="UP000198324"/>
    </source>
</evidence>
<comment type="subcellular location">
    <subcellularLocation>
        <location evidence="1">Cell membrane</location>
        <topology evidence="1">Multi-pass membrane protein</topology>
    </subcellularLocation>
</comment>
<dbReference type="Pfam" id="PF03773">
    <property type="entry name" value="ArsP_1"/>
    <property type="match status" value="1"/>
</dbReference>
<evidence type="ECO:0008006" key="10">
    <source>
        <dbReference type="Google" id="ProtNLM"/>
    </source>
</evidence>
<keyword evidence="6 7" id="KW-0472">Membrane</keyword>
<feature type="transmembrane region" description="Helical" evidence="7">
    <location>
        <begin position="282"/>
        <end position="307"/>
    </location>
</feature>
<protein>
    <recommendedName>
        <fullName evidence="10">Permease</fullName>
    </recommendedName>
</protein>
<reference evidence="8 9" key="1">
    <citation type="submission" date="2017-06" db="EMBL/GenBank/DDBJ databases">
        <authorList>
            <person name="Kim H.J."/>
            <person name="Triplett B.A."/>
        </authorList>
    </citation>
    <scope>NUCLEOTIDE SEQUENCE [LARGE SCALE GENOMIC DNA]</scope>
    <source>
        <strain evidence="8 9">DSM 13116</strain>
    </source>
</reference>
<evidence type="ECO:0000256" key="2">
    <source>
        <dbReference type="ARBA" id="ARBA00006386"/>
    </source>
</evidence>
<feature type="transmembrane region" description="Helical" evidence="7">
    <location>
        <begin position="88"/>
        <end position="111"/>
    </location>
</feature>
<gene>
    <name evidence="8" type="ORF">SAMN04488503_1318</name>
</gene>
<feature type="transmembrane region" description="Helical" evidence="7">
    <location>
        <begin position="118"/>
        <end position="141"/>
    </location>
</feature>
<evidence type="ECO:0000256" key="3">
    <source>
        <dbReference type="ARBA" id="ARBA00022475"/>
    </source>
</evidence>
<dbReference type="AlphaFoldDB" id="A0A238Z9G6"/>
<evidence type="ECO:0000256" key="5">
    <source>
        <dbReference type="ARBA" id="ARBA00022989"/>
    </source>
</evidence>
<feature type="transmembrane region" description="Helical" evidence="7">
    <location>
        <begin position="51"/>
        <end position="76"/>
    </location>
</feature>
<accession>A0A238Z9G6</accession>
<keyword evidence="3" id="KW-1003">Cell membrane</keyword>
<dbReference type="PANTHER" id="PTHR34184">
    <property type="entry name" value="UPF0718 PROTEIN YCGR"/>
    <property type="match status" value="1"/>
</dbReference>
<keyword evidence="5 7" id="KW-1133">Transmembrane helix</keyword>
<feature type="transmembrane region" description="Helical" evidence="7">
    <location>
        <begin position="6"/>
        <end position="39"/>
    </location>
</feature>
<feature type="transmembrane region" description="Helical" evidence="7">
    <location>
        <begin position="215"/>
        <end position="236"/>
    </location>
</feature>
<dbReference type="PANTHER" id="PTHR34184:SF4">
    <property type="entry name" value="UPF0718 PROTEIN YCGR"/>
    <property type="match status" value="1"/>
</dbReference>
<name>A0A238Z9G6_9BACT</name>
<evidence type="ECO:0000313" key="8">
    <source>
        <dbReference type="EMBL" id="SNR79354.1"/>
    </source>
</evidence>